<dbReference type="Gene3D" id="1.20.1250.20">
    <property type="entry name" value="MFS general substrate transporter like domains"/>
    <property type="match status" value="1"/>
</dbReference>
<protein>
    <submittedName>
        <fullName evidence="7">MFS transporter</fullName>
    </submittedName>
</protein>
<feature type="transmembrane region" description="Helical" evidence="6">
    <location>
        <begin position="237"/>
        <end position="255"/>
    </location>
</feature>
<dbReference type="InterPro" id="IPR011701">
    <property type="entry name" value="MFS"/>
</dbReference>
<dbReference type="AlphaFoldDB" id="A0A418W0L3"/>
<gene>
    <name evidence="7" type="ORF">D3877_02505</name>
</gene>
<dbReference type="GO" id="GO:0022857">
    <property type="term" value="F:transmembrane transporter activity"/>
    <property type="evidence" value="ECO:0007669"/>
    <property type="project" value="InterPro"/>
</dbReference>
<sequence>MNSSTAPSDSHLSVAAITLFGLVGPYTFLISPVIAGQMAVQMDWSPGTIGLLMAGELAGASLISIPAVRMLRAMTPRRLVALATLVFILANLLSAATTTISWFLAARVVAGAAGGVLSVVCLLAAARSENPPRSFAFWTGGQTVTAAAGLLYLPDLFPKTGLGGLYGALALAALVALPFLNGFQADKMLPPQADGQPTRPAARLNMLAIFCFYVAIGGGWAFLGIPGSEIGFSEAEIGILTSGAMGVSVIGSFLASYTGGSAWQGRWSIGSYVGLIGCLAALALTKDHLSFSAATILLQILWAFLLPMLLAALADSDEHGAMVILSNMIIGGGAALGPLLAGYTIDWSGYGAVVVEGVALFLVSAAAYGWARWRSTGETVQASSHSLSHG</sequence>
<feature type="transmembrane region" description="Helical" evidence="6">
    <location>
        <begin position="204"/>
        <end position="225"/>
    </location>
</feature>
<evidence type="ECO:0000313" key="7">
    <source>
        <dbReference type="EMBL" id="RJF83545.1"/>
    </source>
</evidence>
<dbReference type="Pfam" id="PF07690">
    <property type="entry name" value="MFS_1"/>
    <property type="match status" value="1"/>
</dbReference>
<feature type="transmembrane region" description="Helical" evidence="6">
    <location>
        <begin position="79"/>
        <end position="96"/>
    </location>
</feature>
<keyword evidence="8" id="KW-1185">Reference proteome</keyword>
<name>A0A418W0L3_9PROT</name>
<dbReference type="OrthoDB" id="7300216at2"/>
<keyword evidence="3 6" id="KW-0812">Transmembrane</keyword>
<evidence type="ECO:0000256" key="4">
    <source>
        <dbReference type="ARBA" id="ARBA00022989"/>
    </source>
</evidence>
<feature type="transmembrane region" description="Helical" evidence="6">
    <location>
        <begin position="321"/>
        <end position="341"/>
    </location>
</feature>
<reference evidence="7 8" key="1">
    <citation type="submission" date="2018-09" db="EMBL/GenBank/DDBJ databases">
        <authorList>
            <person name="Zhu H."/>
        </authorList>
    </citation>
    <scope>NUCLEOTIDE SEQUENCE [LARGE SCALE GENOMIC DNA]</scope>
    <source>
        <strain evidence="7 8">K2W22B-5</strain>
    </source>
</reference>
<evidence type="ECO:0000256" key="5">
    <source>
        <dbReference type="ARBA" id="ARBA00023136"/>
    </source>
</evidence>
<evidence type="ECO:0000256" key="2">
    <source>
        <dbReference type="ARBA" id="ARBA00022475"/>
    </source>
</evidence>
<dbReference type="PANTHER" id="PTHR43124">
    <property type="entry name" value="PURINE EFFLUX PUMP PBUE"/>
    <property type="match status" value="1"/>
</dbReference>
<organism evidence="7 8">
    <name type="scientific">Azospirillum cavernae</name>
    <dbReference type="NCBI Taxonomy" id="2320860"/>
    <lineage>
        <taxon>Bacteria</taxon>
        <taxon>Pseudomonadati</taxon>
        <taxon>Pseudomonadota</taxon>
        <taxon>Alphaproteobacteria</taxon>
        <taxon>Rhodospirillales</taxon>
        <taxon>Azospirillaceae</taxon>
        <taxon>Azospirillum</taxon>
    </lineage>
</organism>
<feature type="transmembrane region" description="Helical" evidence="6">
    <location>
        <begin position="267"/>
        <end position="285"/>
    </location>
</feature>
<feature type="transmembrane region" description="Helical" evidence="6">
    <location>
        <begin position="12"/>
        <end position="35"/>
    </location>
</feature>
<dbReference type="Proteomes" id="UP000283458">
    <property type="component" value="Unassembled WGS sequence"/>
</dbReference>
<keyword evidence="5 6" id="KW-0472">Membrane</keyword>
<keyword evidence="2" id="KW-1003">Cell membrane</keyword>
<dbReference type="RefSeq" id="WP_119829184.1">
    <property type="nucleotide sequence ID" value="NZ_QYUL01000001.1"/>
</dbReference>
<comment type="subcellular location">
    <subcellularLocation>
        <location evidence="1">Cell membrane</location>
        <topology evidence="1">Multi-pass membrane protein</topology>
    </subcellularLocation>
</comment>
<dbReference type="GO" id="GO:0005886">
    <property type="term" value="C:plasma membrane"/>
    <property type="evidence" value="ECO:0007669"/>
    <property type="project" value="UniProtKB-SubCell"/>
</dbReference>
<comment type="caution">
    <text evidence="7">The sequence shown here is derived from an EMBL/GenBank/DDBJ whole genome shotgun (WGS) entry which is preliminary data.</text>
</comment>
<dbReference type="PANTHER" id="PTHR43124:SF10">
    <property type="entry name" value="PURINE EFFLUX PUMP PBUE"/>
    <property type="match status" value="1"/>
</dbReference>
<evidence type="ECO:0000256" key="6">
    <source>
        <dbReference type="SAM" id="Phobius"/>
    </source>
</evidence>
<dbReference type="InterPro" id="IPR036259">
    <property type="entry name" value="MFS_trans_sf"/>
</dbReference>
<feature type="transmembrane region" description="Helical" evidence="6">
    <location>
        <begin position="47"/>
        <end position="67"/>
    </location>
</feature>
<feature type="transmembrane region" description="Helical" evidence="6">
    <location>
        <begin position="102"/>
        <end position="123"/>
    </location>
</feature>
<evidence type="ECO:0000256" key="1">
    <source>
        <dbReference type="ARBA" id="ARBA00004651"/>
    </source>
</evidence>
<accession>A0A418W0L3</accession>
<dbReference type="EMBL" id="QYUL01000001">
    <property type="protein sequence ID" value="RJF83545.1"/>
    <property type="molecule type" value="Genomic_DNA"/>
</dbReference>
<proteinExistence type="predicted"/>
<feature type="transmembrane region" description="Helical" evidence="6">
    <location>
        <begin position="291"/>
        <end position="314"/>
    </location>
</feature>
<feature type="transmembrane region" description="Helical" evidence="6">
    <location>
        <begin position="135"/>
        <end position="153"/>
    </location>
</feature>
<dbReference type="InterPro" id="IPR050189">
    <property type="entry name" value="MFS_Efflux_Transporters"/>
</dbReference>
<feature type="transmembrane region" description="Helical" evidence="6">
    <location>
        <begin position="165"/>
        <end position="183"/>
    </location>
</feature>
<keyword evidence="4 6" id="KW-1133">Transmembrane helix</keyword>
<dbReference type="SUPFAM" id="SSF103473">
    <property type="entry name" value="MFS general substrate transporter"/>
    <property type="match status" value="1"/>
</dbReference>
<evidence type="ECO:0000256" key="3">
    <source>
        <dbReference type="ARBA" id="ARBA00022692"/>
    </source>
</evidence>
<evidence type="ECO:0000313" key="8">
    <source>
        <dbReference type="Proteomes" id="UP000283458"/>
    </source>
</evidence>
<feature type="transmembrane region" description="Helical" evidence="6">
    <location>
        <begin position="347"/>
        <end position="371"/>
    </location>
</feature>